<evidence type="ECO:0000313" key="15">
    <source>
        <dbReference type="Proteomes" id="UP000051977"/>
    </source>
</evidence>
<name>A0ABR5PBA9_9LACO</name>
<dbReference type="CDD" id="cd00483">
    <property type="entry name" value="HPPK"/>
    <property type="match status" value="1"/>
</dbReference>
<keyword evidence="8" id="KW-0418">Kinase</keyword>
<comment type="caution">
    <text evidence="14">The sequence shown here is derived from an EMBL/GenBank/DDBJ whole genome shotgun (WGS) entry which is preliminary data.</text>
</comment>
<comment type="pathway">
    <text evidence="4 12">Cofactor biosynthesis; 7,8-dihydroneopterin triphosphate biosynthesis; 7,8-dihydroneopterin triphosphate from GTP: step 1/1.</text>
</comment>
<dbReference type="InterPro" id="IPR001474">
    <property type="entry name" value="GTP_CycHdrlase_I"/>
</dbReference>
<keyword evidence="7 12" id="KW-0547">Nucleotide-binding</keyword>
<dbReference type="SUPFAM" id="SSF55620">
    <property type="entry name" value="Tetrahydrobiopterin biosynthesis enzymes-like"/>
    <property type="match status" value="1"/>
</dbReference>
<feature type="binding site" evidence="12">
    <location>
        <position position="313"/>
    </location>
    <ligand>
        <name>Zn(2+)</name>
        <dbReference type="ChEBI" id="CHEBI:29105"/>
    </ligand>
</feature>
<comment type="catalytic activity">
    <reaction evidence="1">
        <text>6-hydroxymethyl-7,8-dihydropterin + ATP = (7,8-dihydropterin-6-yl)methyl diphosphate + AMP + H(+)</text>
        <dbReference type="Rhea" id="RHEA:11412"/>
        <dbReference type="ChEBI" id="CHEBI:15378"/>
        <dbReference type="ChEBI" id="CHEBI:30616"/>
        <dbReference type="ChEBI" id="CHEBI:44841"/>
        <dbReference type="ChEBI" id="CHEBI:72950"/>
        <dbReference type="ChEBI" id="CHEBI:456215"/>
        <dbReference type="EC" id="2.7.6.3"/>
    </reaction>
</comment>
<evidence type="ECO:0000256" key="5">
    <source>
        <dbReference type="ARBA" id="ARBA00022563"/>
    </source>
</evidence>
<keyword evidence="12" id="KW-0862">Zinc</keyword>
<dbReference type="NCBIfam" id="NF006825">
    <property type="entry name" value="PRK09347.1-2"/>
    <property type="match status" value="1"/>
</dbReference>
<comment type="catalytic activity">
    <reaction evidence="2 12">
        <text>GTP + H2O = 7,8-dihydroneopterin 3'-triphosphate + formate + H(+)</text>
        <dbReference type="Rhea" id="RHEA:17473"/>
        <dbReference type="ChEBI" id="CHEBI:15377"/>
        <dbReference type="ChEBI" id="CHEBI:15378"/>
        <dbReference type="ChEBI" id="CHEBI:15740"/>
        <dbReference type="ChEBI" id="CHEBI:37565"/>
        <dbReference type="ChEBI" id="CHEBI:58462"/>
        <dbReference type="EC" id="3.5.4.16"/>
    </reaction>
</comment>
<evidence type="ECO:0000256" key="12">
    <source>
        <dbReference type="HAMAP-Rule" id="MF_00223"/>
    </source>
</evidence>
<dbReference type="InterPro" id="IPR035907">
    <property type="entry name" value="Hppk_sf"/>
</dbReference>
<comment type="similarity">
    <text evidence="12">Belongs to the GTP cyclohydrolase I family.</text>
</comment>
<keyword evidence="6" id="KW-0808">Transferase</keyword>
<keyword evidence="5 12" id="KW-0554">One-carbon metabolism</keyword>
<dbReference type="Gene3D" id="3.30.70.560">
    <property type="entry name" value="7,8-Dihydro-6-hydroxymethylpterin-pyrophosphokinase HPPK"/>
    <property type="match status" value="1"/>
</dbReference>
<evidence type="ECO:0000256" key="7">
    <source>
        <dbReference type="ARBA" id="ARBA00022741"/>
    </source>
</evidence>
<dbReference type="NCBIfam" id="NF006826">
    <property type="entry name" value="PRK09347.1-3"/>
    <property type="match status" value="1"/>
</dbReference>
<evidence type="ECO:0000256" key="8">
    <source>
        <dbReference type="ARBA" id="ARBA00022777"/>
    </source>
</evidence>
<sequence length="352" mass="39786">MMEEVYLSLGSNIGNRQRYINSAIQMLGNNSQIIIDDVASFYETSPVGNVSQRSFINTAVKITTNLDPESLLNVIHAIEKSLRRTRKVHWGPRTLDIDIIFYGNQVINSDDLQIPHPETFNRKFVLVPVKQLIQRTFPYYEQINTAISKLDSQEQRLTKVPDTDNSQDTIEKAITDILAAIGDDPQRDGLVETPNRVSRMYSEIFSSVGLKDFSDYKLFHSEESGKSKMVIMNHIPFYSMCEHHLMPFFGTVNVAYIPNNGTIIGLSKIPRLVDFVSHKLTLQEQVTDDIVDQLNQILSPKGVAVVIDARHMCVEMRGVKKSGSTTRTVRFDGDFDGNVPLQNEFLSSIEAN</sequence>
<feature type="domain" description="7,8-dihydro-6-hydroxymethylpterin-pyrophosphokinase" evidence="13">
    <location>
        <begin position="89"/>
        <end position="100"/>
    </location>
</feature>
<dbReference type="Pfam" id="PF01227">
    <property type="entry name" value="GTP_cyclohydroI"/>
    <property type="match status" value="1"/>
</dbReference>
<dbReference type="SUPFAM" id="SSF55083">
    <property type="entry name" value="6-hydroxymethyl-7,8-dihydropterin pyrophosphokinase, HPPK"/>
    <property type="match status" value="1"/>
</dbReference>
<proteinExistence type="inferred from homology"/>
<dbReference type="InterPro" id="IPR043134">
    <property type="entry name" value="GTP-CH-I_N"/>
</dbReference>
<dbReference type="EMBL" id="AZEI01000076">
    <property type="protein sequence ID" value="KRL15867.1"/>
    <property type="molecule type" value="Genomic_DNA"/>
</dbReference>
<dbReference type="InterPro" id="IPR020602">
    <property type="entry name" value="GTP_CycHdrlase_I_dom"/>
</dbReference>
<dbReference type="PROSITE" id="PS00794">
    <property type="entry name" value="HPPK"/>
    <property type="match status" value="1"/>
</dbReference>
<dbReference type="NCBIfam" id="TIGR00063">
    <property type="entry name" value="folE"/>
    <property type="match status" value="1"/>
</dbReference>
<dbReference type="Gene3D" id="3.30.1130.10">
    <property type="match status" value="1"/>
</dbReference>
<keyword evidence="9 12" id="KW-0378">Hydrolase</keyword>
<keyword evidence="12" id="KW-0342">GTP-binding</keyword>
<keyword evidence="11" id="KW-0289">Folate biosynthesis</keyword>
<evidence type="ECO:0000256" key="9">
    <source>
        <dbReference type="ARBA" id="ARBA00022801"/>
    </source>
</evidence>
<dbReference type="EC" id="3.5.4.16" evidence="12"/>
<dbReference type="NCBIfam" id="TIGR01498">
    <property type="entry name" value="folK"/>
    <property type="match status" value="1"/>
</dbReference>
<keyword evidence="10" id="KW-0067">ATP-binding</keyword>
<dbReference type="PANTHER" id="PTHR11109">
    <property type="entry name" value="GTP CYCLOHYDROLASE I"/>
    <property type="match status" value="1"/>
</dbReference>
<evidence type="ECO:0000259" key="13">
    <source>
        <dbReference type="PROSITE" id="PS00794"/>
    </source>
</evidence>
<reference evidence="14 15" key="1">
    <citation type="journal article" date="2015" name="Genome Announc.">
        <title>Expanding the biotechnology potential of lactobacilli through comparative genomics of 213 strains and associated genera.</title>
        <authorList>
            <person name="Sun Z."/>
            <person name="Harris H.M."/>
            <person name="McCann A."/>
            <person name="Guo C."/>
            <person name="Argimon S."/>
            <person name="Zhang W."/>
            <person name="Yang X."/>
            <person name="Jeffery I.B."/>
            <person name="Cooney J.C."/>
            <person name="Kagawa T.F."/>
            <person name="Liu W."/>
            <person name="Song Y."/>
            <person name="Salvetti E."/>
            <person name="Wrobel A."/>
            <person name="Rasinkangas P."/>
            <person name="Parkhill J."/>
            <person name="Rea M.C."/>
            <person name="O'Sullivan O."/>
            <person name="Ritari J."/>
            <person name="Douillard F.P."/>
            <person name="Paul Ross R."/>
            <person name="Yang R."/>
            <person name="Briner A.E."/>
            <person name="Felis G.E."/>
            <person name="de Vos W.M."/>
            <person name="Barrangou R."/>
            <person name="Klaenhammer T.R."/>
            <person name="Caufield P.W."/>
            <person name="Cui Y."/>
            <person name="Zhang H."/>
            <person name="O'Toole P.W."/>
        </authorList>
    </citation>
    <scope>NUCLEOTIDE SEQUENCE [LARGE SCALE GENOMIC DNA]</scope>
    <source>
        <strain evidence="14 15">DSM 19907</strain>
    </source>
</reference>
<accession>A0ABR5PBA9</accession>
<dbReference type="PANTHER" id="PTHR11109:SF7">
    <property type="entry name" value="GTP CYCLOHYDROLASE 1"/>
    <property type="match status" value="1"/>
</dbReference>
<feature type="binding site" evidence="12">
    <location>
        <position position="241"/>
    </location>
    <ligand>
        <name>Zn(2+)</name>
        <dbReference type="ChEBI" id="CHEBI:29105"/>
    </ligand>
</feature>
<dbReference type="RefSeq" id="WP_056982738.1">
    <property type="nucleotide sequence ID" value="NZ_AZEI01000076.1"/>
</dbReference>
<dbReference type="HAMAP" id="MF_00223">
    <property type="entry name" value="FolE"/>
    <property type="match status" value="1"/>
</dbReference>
<feature type="binding site" evidence="12">
    <location>
        <position position="244"/>
    </location>
    <ligand>
        <name>Zn(2+)</name>
        <dbReference type="ChEBI" id="CHEBI:29105"/>
    </ligand>
</feature>
<evidence type="ECO:0000256" key="10">
    <source>
        <dbReference type="ARBA" id="ARBA00022840"/>
    </source>
</evidence>
<dbReference type="Gene3D" id="1.10.286.10">
    <property type="match status" value="1"/>
</dbReference>
<evidence type="ECO:0000256" key="4">
    <source>
        <dbReference type="ARBA" id="ARBA00005080"/>
    </source>
</evidence>
<evidence type="ECO:0000256" key="1">
    <source>
        <dbReference type="ARBA" id="ARBA00000198"/>
    </source>
</evidence>
<comment type="subunit">
    <text evidence="12">Homopolymer.</text>
</comment>
<evidence type="ECO:0000313" key="14">
    <source>
        <dbReference type="EMBL" id="KRL15867.1"/>
    </source>
</evidence>
<gene>
    <name evidence="12" type="primary">folE</name>
    <name evidence="14" type="ORF">FD12_GL000339</name>
</gene>
<keyword evidence="15" id="KW-1185">Reference proteome</keyword>
<dbReference type="Pfam" id="PF01288">
    <property type="entry name" value="HPPK"/>
    <property type="match status" value="1"/>
</dbReference>
<dbReference type="InterPro" id="IPR000550">
    <property type="entry name" value="Hppk"/>
</dbReference>
<evidence type="ECO:0000256" key="2">
    <source>
        <dbReference type="ARBA" id="ARBA00001052"/>
    </source>
</evidence>
<protein>
    <recommendedName>
        <fullName evidence="12">GTP cyclohydrolase 1</fullName>
        <ecNumber evidence="12">3.5.4.16</ecNumber>
    </recommendedName>
    <alternativeName>
        <fullName evidence="12">GTP cyclohydrolase I</fullName>
        <shortName evidence="12">GTP-CH-I</shortName>
    </alternativeName>
</protein>
<keyword evidence="12" id="KW-0479">Metal-binding</keyword>
<organism evidence="14 15">
    <name type="scientific">Lentilactobacillus rapi DSM 19907 = JCM 15042</name>
    <dbReference type="NCBI Taxonomy" id="1423795"/>
    <lineage>
        <taxon>Bacteria</taxon>
        <taxon>Bacillati</taxon>
        <taxon>Bacillota</taxon>
        <taxon>Bacilli</taxon>
        <taxon>Lactobacillales</taxon>
        <taxon>Lactobacillaceae</taxon>
        <taxon>Lentilactobacillus</taxon>
    </lineage>
</organism>
<dbReference type="InterPro" id="IPR043133">
    <property type="entry name" value="GTP-CH-I_C/QueF"/>
</dbReference>
<comment type="pathway">
    <text evidence="3">Cofactor biosynthesis; tetrahydrofolate biosynthesis; 2-amino-4-hydroxy-6-hydroxymethyl-7,8-dihydropteridine diphosphate from 7,8-dihydroneopterin triphosphate: step 4/4.</text>
</comment>
<evidence type="ECO:0000256" key="11">
    <source>
        <dbReference type="ARBA" id="ARBA00022909"/>
    </source>
</evidence>
<evidence type="ECO:0000256" key="6">
    <source>
        <dbReference type="ARBA" id="ARBA00022679"/>
    </source>
</evidence>
<dbReference type="Proteomes" id="UP000051977">
    <property type="component" value="Unassembled WGS sequence"/>
</dbReference>
<evidence type="ECO:0000256" key="3">
    <source>
        <dbReference type="ARBA" id="ARBA00005051"/>
    </source>
</evidence>